<dbReference type="InterPro" id="IPR001611">
    <property type="entry name" value="Leu-rich_rpt"/>
</dbReference>
<evidence type="ECO:0000256" key="2">
    <source>
        <dbReference type="SAM" id="SignalP"/>
    </source>
</evidence>
<evidence type="ECO:0000313" key="6">
    <source>
        <dbReference type="Proteomes" id="UP000183766"/>
    </source>
</evidence>
<dbReference type="InterPro" id="IPR024361">
    <property type="entry name" value="BACON"/>
</dbReference>
<dbReference type="PANTHER" id="PTHR48059:SF30">
    <property type="entry name" value="OS06G0587000 PROTEIN"/>
    <property type="match status" value="1"/>
</dbReference>
<feature type="chain" id="PRO_5014251530" description="BACON domain-containing protein" evidence="2">
    <location>
        <begin position="20"/>
        <end position="569"/>
    </location>
</feature>
<dbReference type="PROSITE" id="PS51450">
    <property type="entry name" value="LRR"/>
    <property type="match status" value="1"/>
</dbReference>
<dbReference type="RefSeq" id="WP_004312040.1">
    <property type="nucleotide sequence ID" value="NZ_CABKPA010000034.1"/>
</dbReference>
<dbReference type="Proteomes" id="UP000284495">
    <property type="component" value="Unassembled WGS sequence"/>
</dbReference>
<dbReference type="Gene3D" id="3.80.10.10">
    <property type="entry name" value="Ribonuclease Inhibitor"/>
    <property type="match status" value="1"/>
</dbReference>
<dbReference type="PANTHER" id="PTHR48059">
    <property type="entry name" value="POLYGALACTURONASE INHIBITOR 1"/>
    <property type="match status" value="1"/>
</dbReference>
<evidence type="ECO:0008006" key="8">
    <source>
        <dbReference type="Google" id="ProtNLM"/>
    </source>
</evidence>
<gene>
    <name evidence="4" type="ORF">DW027_02685</name>
    <name evidence="3" type="ORF">LDZ35_11040</name>
    <name evidence="5" type="ORF">SAMN05216250_104141</name>
</gene>
<dbReference type="Gene3D" id="2.60.40.10">
    <property type="entry name" value="Immunoglobulins"/>
    <property type="match status" value="1"/>
</dbReference>
<evidence type="ECO:0000313" key="3">
    <source>
        <dbReference type="EMBL" id="MCA4523744.1"/>
    </source>
</evidence>
<dbReference type="Pfam" id="PF00560">
    <property type="entry name" value="LRR_1"/>
    <property type="match status" value="2"/>
</dbReference>
<feature type="signal peptide" evidence="2">
    <location>
        <begin position="1"/>
        <end position="19"/>
    </location>
</feature>
<name>A0A174HWP4_9BACE</name>
<evidence type="ECO:0000313" key="7">
    <source>
        <dbReference type="Proteomes" id="UP000284495"/>
    </source>
</evidence>
<dbReference type="Proteomes" id="UP000183766">
    <property type="component" value="Unassembled WGS sequence"/>
</dbReference>
<evidence type="ECO:0000256" key="1">
    <source>
        <dbReference type="ARBA" id="ARBA00004196"/>
    </source>
</evidence>
<proteinExistence type="predicted"/>
<dbReference type="EMBL" id="FOUM01000004">
    <property type="protein sequence ID" value="SFM40058.1"/>
    <property type="molecule type" value="Genomic_DNA"/>
</dbReference>
<protein>
    <recommendedName>
        <fullName evidence="8">BACON domain-containing protein</fullName>
    </recommendedName>
</protein>
<dbReference type="EMBL" id="JAIWWW010000024">
    <property type="protein sequence ID" value="MCA4523744.1"/>
    <property type="molecule type" value="Genomic_DNA"/>
</dbReference>
<reference evidence="4 7" key="2">
    <citation type="submission" date="2018-08" db="EMBL/GenBank/DDBJ databases">
        <title>A genome reference for cultivated species of the human gut microbiota.</title>
        <authorList>
            <person name="Zou Y."/>
            <person name="Xue W."/>
            <person name="Luo G."/>
        </authorList>
    </citation>
    <scope>NUCLEOTIDE SEQUENCE [LARGE SCALE GENOMIC DNA]</scope>
    <source>
        <strain evidence="4 7">AF38-2</strain>
    </source>
</reference>
<accession>A0A174HWP4</accession>
<comment type="subcellular location">
    <subcellularLocation>
        <location evidence="1">Cell envelope</location>
    </subcellularLocation>
</comment>
<reference evidence="3" key="3">
    <citation type="submission" date="2023-08" db="EMBL/GenBank/DDBJ databases">
        <title>Mucin Metabolism Genes Underlie the Key Renovations of Bacteroides xylanisolvens Genomes in Captive Great Apes.</title>
        <authorList>
            <person name="Nishida A.H."/>
        </authorList>
    </citation>
    <scope>NUCLEOTIDE SEQUENCE</scope>
    <source>
        <strain evidence="3">P19.10B</strain>
    </source>
</reference>
<keyword evidence="2" id="KW-0732">Signal</keyword>
<dbReference type="PROSITE" id="PS51257">
    <property type="entry name" value="PROKAR_LIPOPROTEIN"/>
    <property type="match status" value="1"/>
</dbReference>
<dbReference type="SUPFAM" id="SSF52047">
    <property type="entry name" value="RNI-like"/>
    <property type="match status" value="1"/>
</dbReference>
<dbReference type="Proteomes" id="UP001197958">
    <property type="component" value="Unassembled WGS sequence"/>
</dbReference>
<dbReference type="AlphaFoldDB" id="A0A174HWP4"/>
<sequence>MKYLVKIALGLFVYMAAVASCKDDDDSGITGFSIDKEDITMGADGGKDIVTVSSGGEWAVSASEPWVNISPANGFGATECTVSIDSTLINGMRKAEIRFIPQGQAPCVMTVHQTGYGKMIYIEKPDVEIKASDTYDNRHFDVIVTTNVAFKMNTEYDVIPEKEWLTLPEDPTVDLDRGSRPRTTKIRVEWTMNPDFDIRTAKIHFTPKSTEDKLEQPAVLTISQKASPRIEDNRSGDSLTLLTIRERLEIGNNWNPGENMRYWDNVVLWEEGDEGLPKGENVVGRVRSVSFNMINTKESVPQEVHYLTYVESLTFFGNSNTATKSITLEDDVCGLEYLKSLTVSAYGLSAISDNLVLLGDRLETLDLSSNNFNSVPSIITKENFPKLKSLNLIGNRRSVISDLRNAKDPVKYPDGIGLFFNTKDDNTLRRLFMWDNLEELRLSYNFIEGTLPDFEIGVDGVTGYSQADVEAFGGDTIQYLVNEGAHIPKILPKMRKLSVNLNFFTGNLPEWVLYHPHLIEWDPEVLIYNQMEKGLNSEGKMVRFDNEPTNFDKYFEAFPKFKEKYELKD</sequence>
<dbReference type="InterPro" id="IPR051848">
    <property type="entry name" value="PGIP"/>
</dbReference>
<dbReference type="EMBL" id="QROO01000002">
    <property type="protein sequence ID" value="RHL41405.1"/>
    <property type="molecule type" value="Genomic_DNA"/>
</dbReference>
<dbReference type="GO" id="GO:0030313">
    <property type="term" value="C:cell envelope"/>
    <property type="evidence" value="ECO:0007669"/>
    <property type="project" value="UniProtKB-SubCell"/>
</dbReference>
<dbReference type="InterPro" id="IPR013783">
    <property type="entry name" value="Ig-like_fold"/>
</dbReference>
<reference evidence="5 6" key="1">
    <citation type="submission" date="2016-10" db="EMBL/GenBank/DDBJ databases">
        <authorList>
            <person name="de Groot N.N."/>
        </authorList>
    </citation>
    <scope>NUCLEOTIDE SEQUENCE [LARGE SCALE GENOMIC DNA]</scope>
    <source>
        <strain evidence="5 6">NLAE-zl-C202</strain>
    </source>
</reference>
<dbReference type="CDD" id="cd14948">
    <property type="entry name" value="BACON"/>
    <property type="match status" value="1"/>
</dbReference>
<evidence type="ECO:0000313" key="5">
    <source>
        <dbReference type="EMBL" id="SFM40058.1"/>
    </source>
</evidence>
<dbReference type="InterPro" id="IPR032675">
    <property type="entry name" value="LRR_dom_sf"/>
</dbReference>
<evidence type="ECO:0000313" key="4">
    <source>
        <dbReference type="EMBL" id="RHL41405.1"/>
    </source>
</evidence>
<organism evidence="4 7">
    <name type="scientific">Bacteroides xylanisolvens</name>
    <dbReference type="NCBI Taxonomy" id="371601"/>
    <lineage>
        <taxon>Bacteria</taxon>
        <taxon>Pseudomonadati</taxon>
        <taxon>Bacteroidota</taxon>
        <taxon>Bacteroidia</taxon>
        <taxon>Bacteroidales</taxon>
        <taxon>Bacteroidaceae</taxon>
        <taxon>Bacteroides</taxon>
    </lineage>
</organism>